<gene>
    <name evidence="2" type="ORF">F5Z01DRAFT_676002</name>
</gene>
<protein>
    <recommendedName>
        <fullName evidence="4">Siderophore biosynthesis</fullName>
    </recommendedName>
</protein>
<feature type="region of interest" description="Disordered" evidence="1">
    <location>
        <begin position="88"/>
        <end position="113"/>
    </location>
</feature>
<feature type="compositionally biased region" description="Low complexity" evidence="1">
    <location>
        <begin position="100"/>
        <end position="113"/>
    </location>
</feature>
<proteinExistence type="predicted"/>
<reference evidence="2" key="1">
    <citation type="journal article" date="2021" name="IMA Fungus">
        <title>Genomic characterization of three marine fungi, including Emericellopsis atlantica sp. nov. with signatures of a generalist lifestyle and marine biomass degradation.</title>
        <authorList>
            <person name="Hagestad O.C."/>
            <person name="Hou L."/>
            <person name="Andersen J.H."/>
            <person name="Hansen E.H."/>
            <person name="Altermark B."/>
            <person name="Li C."/>
            <person name="Kuhnert E."/>
            <person name="Cox R.J."/>
            <person name="Crous P.W."/>
            <person name="Spatafora J.W."/>
            <person name="Lail K."/>
            <person name="Amirebrahimi M."/>
            <person name="Lipzen A."/>
            <person name="Pangilinan J."/>
            <person name="Andreopoulos W."/>
            <person name="Hayes R.D."/>
            <person name="Ng V."/>
            <person name="Grigoriev I.V."/>
            <person name="Jackson S.A."/>
            <person name="Sutton T.D.S."/>
            <person name="Dobson A.D.W."/>
            <person name="Rama T."/>
        </authorList>
    </citation>
    <scope>NUCLEOTIDE SEQUENCE</scope>
    <source>
        <strain evidence="2">TS7</strain>
    </source>
</reference>
<dbReference type="EMBL" id="MU251262">
    <property type="protein sequence ID" value="KAG9252524.1"/>
    <property type="molecule type" value="Genomic_DNA"/>
</dbReference>
<evidence type="ECO:0000256" key="1">
    <source>
        <dbReference type="SAM" id="MobiDB-lite"/>
    </source>
</evidence>
<evidence type="ECO:0008006" key="4">
    <source>
        <dbReference type="Google" id="ProtNLM"/>
    </source>
</evidence>
<organism evidence="2 3">
    <name type="scientific">Emericellopsis atlantica</name>
    <dbReference type="NCBI Taxonomy" id="2614577"/>
    <lineage>
        <taxon>Eukaryota</taxon>
        <taxon>Fungi</taxon>
        <taxon>Dikarya</taxon>
        <taxon>Ascomycota</taxon>
        <taxon>Pezizomycotina</taxon>
        <taxon>Sordariomycetes</taxon>
        <taxon>Hypocreomycetidae</taxon>
        <taxon>Hypocreales</taxon>
        <taxon>Bionectriaceae</taxon>
        <taxon>Emericellopsis</taxon>
    </lineage>
</organism>
<dbReference type="RefSeq" id="XP_046116448.1">
    <property type="nucleotide sequence ID" value="XM_046265199.1"/>
</dbReference>
<name>A0A9P8CMA8_9HYPO</name>
<feature type="compositionally biased region" description="Low complexity" evidence="1">
    <location>
        <begin position="150"/>
        <end position="159"/>
    </location>
</feature>
<feature type="compositionally biased region" description="Acidic residues" evidence="1">
    <location>
        <begin position="164"/>
        <end position="175"/>
    </location>
</feature>
<dbReference type="GeneID" id="70296102"/>
<evidence type="ECO:0000313" key="3">
    <source>
        <dbReference type="Proteomes" id="UP000887229"/>
    </source>
</evidence>
<comment type="caution">
    <text evidence="2">The sequence shown here is derived from an EMBL/GenBank/DDBJ whole genome shotgun (WGS) entry which is preliminary data.</text>
</comment>
<keyword evidence="3" id="KW-1185">Reference proteome</keyword>
<accession>A0A9P8CMA8</accession>
<sequence>MKYTTAALALAASVYAKTDLDGCTSFTSWVTVRPEPGYGNTYQSIVWYVPDSLEICQFVDCGGGRAPPKSVPGCPLYQGTETVTPSFLASDPMKTEEPKTVATATAPEASSTAIVEETRSVATATAPDLSSSAATSAMVTVTTTSAVVSTVTETPATTAGPGGDGEEDGGAEETSTDTSTDTPGAAMPTAMVGLNMLAGAAAAAFLL</sequence>
<feature type="region of interest" description="Disordered" evidence="1">
    <location>
        <begin position="150"/>
        <end position="187"/>
    </location>
</feature>
<dbReference type="OrthoDB" id="3942074at2759"/>
<dbReference type="AlphaFoldDB" id="A0A9P8CMA8"/>
<evidence type="ECO:0000313" key="2">
    <source>
        <dbReference type="EMBL" id="KAG9252524.1"/>
    </source>
</evidence>
<dbReference type="Proteomes" id="UP000887229">
    <property type="component" value="Unassembled WGS sequence"/>
</dbReference>